<keyword evidence="3" id="KW-1185">Reference proteome</keyword>
<keyword evidence="1" id="KW-0732">Signal</keyword>
<comment type="caution">
    <text evidence="2">The sequence shown here is derived from an EMBL/GenBank/DDBJ whole genome shotgun (WGS) entry which is preliminary data.</text>
</comment>
<dbReference type="InterPro" id="IPR032710">
    <property type="entry name" value="NTF2-like_dom_sf"/>
</dbReference>
<dbReference type="Pfam" id="PF12893">
    <property type="entry name" value="Lumazine_bd_2"/>
    <property type="match status" value="1"/>
</dbReference>
<feature type="signal peptide" evidence="1">
    <location>
        <begin position="1"/>
        <end position="26"/>
    </location>
</feature>
<dbReference type="OrthoDB" id="8445243at2"/>
<reference evidence="2 3" key="1">
    <citation type="submission" date="2007-01" db="EMBL/GenBank/DDBJ databases">
        <authorList>
            <person name="Haygood M."/>
            <person name="Podell S."/>
            <person name="Anderson C."/>
            <person name="Hopkinson B."/>
            <person name="Roe K."/>
            <person name="Barbeau K."/>
            <person name="Gaasterland T."/>
            <person name="Ferriera S."/>
            <person name="Johnson J."/>
            <person name="Kravitz S."/>
            <person name="Beeson K."/>
            <person name="Sutton G."/>
            <person name="Rogers Y.-H."/>
            <person name="Friedman R."/>
            <person name="Frazier M."/>
            <person name="Venter J.C."/>
        </authorList>
    </citation>
    <scope>NUCLEOTIDE SEQUENCE [LARGE SCALE GENOMIC DNA]</scope>
    <source>
        <strain evidence="2 3">ATCC 23134</strain>
    </source>
</reference>
<dbReference type="EMBL" id="AAWS01000008">
    <property type="protein sequence ID" value="EAY30108.1"/>
    <property type="molecule type" value="Genomic_DNA"/>
</dbReference>
<dbReference type="eggNOG" id="COG2133">
    <property type="taxonomic scope" value="Bacteria"/>
</dbReference>
<evidence type="ECO:0000313" key="2">
    <source>
        <dbReference type="EMBL" id="EAY30108.1"/>
    </source>
</evidence>
<proteinExistence type="predicted"/>
<dbReference type="Proteomes" id="UP000004095">
    <property type="component" value="Unassembled WGS sequence"/>
</dbReference>
<feature type="chain" id="PRO_5002641442" evidence="1">
    <location>
        <begin position="27"/>
        <end position="150"/>
    </location>
</feature>
<evidence type="ECO:0000256" key="1">
    <source>
        <dbReference type="SAM" id="SignalP"/>
    </source>
</evidence>
<gene>
    <name evidence="2" type="ORF">M23134_05441</name>
</gene>
<dbReference type="SUPFAM" id="SSF54427">
    <property type="entry name" value="NTF2-like"/>
    <property type="match status" value="1"/>
</dbReference>
<dbReference type="Gene3D" id="3.10.450.50">
    <property type="match status" value="1"/>
</dbReference>
<protein>
    <submittedName>
        <fullName evidence="2">Putative dehydrogenase</fullName>
    </submittedName>
</protein>
<dbReference type="InterPro" id="IPR039437">
    <property type="entry name" value="FrzH/put_lumazine-bd"/>
</dbReference>
<name>A1ZHV1_MICM2</name>
<dbReference type="RefSeq" id="WP_002695696.1">
    <property type="nucleotide sequence ID" value="NZ_AAWS01000008.1"/>
</dbReference>
<dbReference type="AlphaFoldDB" id="A1ZHV1"/>
<accession>A1ZHV1</accession>
<organism evidence="2 3">
    <name type="scientific">Microscilla marina ATCC 23134</name>
    <dbReference type="NCBI Taxonomy" id="313606"/>
    <lineage>
        <taxon>Bacteria</taxon>
        <taxon>Pseudomonadati</taxon>
        <taxon>Bacteroidota</taxon>
        <taxon>Cytophagia</taxon>
        <taxon>Cytophagales</taxon>
        <taxon>Microscillaceae</taxon>
        <taxon>Microscilla</taxon>
    </lineage>
</organism>
<sequence length="150" mass="16975">MMTKTCKTVTLFILGWWVLFSAPTQAQSQNKDDMELIQEVIKHYFEGGANSNIASFKKALHPKTYLKFSKNGAYTEIDMPTYYGFYKAGKVNQRVSKILSIDITDSAAAAKVSIAGKKRVFTDYFTLLKLKDGWKIVSKTSTNRPVKTNR</sequence>
<evidence type="ECO:0000313" key="3">
    <source>
        <dbReference type="Proteomes" id="UP000004095"/>
    </source>
</evidence>